<protein>
    <recommendedName>
        <fullName evidence="3">Cyclin-dependent kinase 2-interacting protein</fullName>
    </recommendedName>
</protein>
<evidence type="ECO:0008006" key="3">
    <source>
        <dbReference type="Google" id="ProtNLM"/>
    </source>
</evidence>
<dbReference type="InterPro" id="IPR023250">
    <property type="entry name" value="Cyclin-dep_Kinase_2_interact"/>
</dbReference>
<evidence type="ECO:0000313" key="2">
    <source>
        <dbReference type="Proteomes" id="UP001066276"/>
    </source>
</evidence>
<proteinExistence type="predicted"/>
<reference evidence="1" key="1">
    <citation type="journal article" date="2022" name="bioRxiv">
        <title>Sequencing and chromosome-scale assembly of the giantPleurodeles waltlgenome.</title>
        <authorList>
            <person name="Brown T."/>
            <person name="Elewa A."/>
            <person name="Iarovenko S."/>
            <person name="Subramanian E."/>
            <person name="Araus A.J."/>
            <person name="Petzold A."/>
            <person name="Susuki M."/>
            <person name="Suzuki K.-i.T."/>
            <person name="Hayashi T."/>
            <person name="Toyoda A."/>
            <person name="Oliveira C."/>
            <person name="Osipova E."/>
            <person name="Leigh N.D."/>
            <person name="Simon A."/>
            <person name="Yun M.H."/>
        </authorList>
    </citation>
    <scope>NUCLEOTIDE SEQUENCE</scope>
    <source>
        <strain evidence="1">20211129_DDA</strain>
        <tissue evidence="1">Liver</tissue>
    </source>
</reference>
<keyword evidence="2" id="KW-1185">Reference proteome</keyword>
<dbReference type="PRINTS" id="PR02040">
    <property type="entry name" value="CDK2IP"/>
</dbReference>
<evidence type="ECO:0000313" key="1">
    <source>
        <dbReference type="EMBL" id="KAJ1108037.1"/>
    </source>
</evidence>
<dbReference type="AlphaFoldDB" id="A0AAV7MXU5"/>
<dbReference type="PANTHER" id="PTHR15827">
    <property type="entry name" value="CYCLIN-DEPENDENT KINASE 2-INTERACTING PROTEIN"/>
    <property type="match status" value="1"/>
</dbReference>
<accession>A0AAV7MXU5</accession>
<gene>
    <name evidence="1" type="ORF">NDU88_005421</name>
</gene>
<comment type="caution">
    <text evidence="1">The sequence shown here is derived from an EMBL/GenBank/DDBJ whole genome shotgun (WGS) entry which is preliminary data.</text>
</comment>
<dbReference type="Proteomes" id="UP001066276">
    <property type="component" value="Chromosome 9"/>
</dbReference>
<sequence>MDARSSKSITPKRIVVSGSARKVKDNAADWHNFVLKWEKLNDIGFNAANKIVNLKISTLTKDNKLETESGNAIAGNPQTNNQELEMCCTELLDTYENMSKLQLKMERLTSTFKGVCSLESYHHSQEQHTTPLFHTWPTTHFYDVSLKLSDMYKKELDVKQTIVQEIAHTGDQDLMMVYLSTWLYEPYIDNDTKLLLESMVLETGHRPL</sequence>
<dbReference type="EMBL" id="JANPWB010000013">
    <property type="protein sequence ID" value="KAJ1108037.1"/>
    <property type="molecule type" value="Genomic_DNA"/>
</dbReference>
<name>A0AAV7MXU5_PLEWA</name>
<organism evidence="1 2">
    <name type="scientific">Pleurodeles waltl</name>
    <name type="common">Iberian ribbed newt</name>
    <dbReference type="NCBI Taxonomy" id="8319"/>
    <lineage>
        <taxon>Eukaryota</taxon>
        <taxon>Metazoa</taxon>
        <taxon>Chordata</taxon>
        <taxon>Craniata</taxon>
        <taxon>Vertebrata</taxon>
        <taxon>Euteleostomi</taxon>
        <taxon>Amphibia</taxon>
        <taxon>Batrachia</taxon>
        <taxon>Caudata</taxon>
        <taxon>Salamandroidea</taxon>
        <taxon>Salamandridae</taxon>
        <taxon>Pleurodelinae</taxon>
        <taxon>Pleurodeles</taxon>
    </lineage>
</organism>
<dbReference type="PANTHER" id="PTHR15827:SF2">
    <property type="entry name" value="CYCLIN-DEPENDENT KINASE 2-INTERACTING PROTEIN"/>
    <property type="match status" value="1"/>
</dbReference>